<accession>A0ABM5FXG2</accession>
<keyword evidence="3" id="KW-1133">Transmembrane helix</keyword>
<dbReference type="Pfam" id="PF00047">
    <property type="entry name" value="ig"/>
    <property type="match status" value="1"/>
</dbReference>
<keyword evidence="6" id="KW-1185">Reference proteome</keyword>
<evidence type="ECO:0000256" key="1">
    <source>
        <dbReference type="ARBA" id="ARBA00023319"/>
    </source>
</evidence>
<protein>
    <submittedName>
        <fullName evidence="7">Cell surface A33 antigen isoform X2</fullName>
    </submittedName>
</protein>
<dbReference type="SUPFAM" id="SSF48726">
    <property type="entry name" value="Immunoglobulin"/>
    <property type="match status" value="2"/>
</dbReference>
<dbReference type="InterPro" id="IPR013106">
    <property type="entry name" value="Ig_V-set"/>
</dbReference>
<keyword evidence="1" id="KW-0393">Immunoglobulin domain</keyword>
<dbReference type="GeneID" id="110088395"/>
<sequence>MKTNKEPVLFMLSAVVAVVHAVTVQTPQVKVEAARDKNATLQCIFHTSATNRVPGDNVSWRKVPAMEDFAYKVIGSDLEYKGNYGDRMTFSGDLNQGNGSITFSELTMADNGTYECTVQLFEDPPPRSVLIDLLVLVIPSKPTCKIIGKAEYGQNINLTCHSDEGSPKPTYTWQRYDAQNQPQQLVGTPMEESMNIALYAGIIGGVVAAIIIIAVLAYCCCCRSSKDKEYEPTETNDGFQPHHEPVEIRGPSEEEIQEEGEERHSPQMPPTWRPPSRSSEAVA</sequence>
<dbReference type="InterPro" id="IPR003599">
    <property type="entry name" value="Ig_sub"/>
</dbReference>
<dbReference type="InterPro" id="IPR013151">
    <property type="entry name" value="Immunoglobulin_dom"/>
</dbReference>
<evidence type="ECO:0000313" key="7">
    <source>
        <dbReference type="RefSeq" id="XP_072850091.1"/>
    </source>
</evidence>
<dbReference type="InterPro" id="IPR042474">
    <property type="entry name" value="A33"/>
</dbReference>
<keyword evidence="4" id="KW-0732">Signal</keyword>
<keyword evidence="3" id="KW-0472">Membrane</keyword>
<evidence type="ECO:0000256" key="3">
    <source>
        <dbReference type="SAM" id="Phobius"/>
    </source>
</evidence>
<proteinExistence type="predicted"/>
<evidence type="ECO:0000256" key="2">
    <source>
        <dbReference type="SAM" id="MobiDB-lite"/>
    </source>
</evidence>
<gene>
    <name evidence="7" type="primary">GPA33</name>
</gene>
<dbReference type="SMART" id="SM00409">
    <property type="entry name" value="IG"/>
    <property type="match status" value="1"/>
</dbReference>
<feature type="domain" description="Ig-like" evidence="5">
    <location>
        <begin position="7"/>
        <end position="119"/>
    </location>
</feature>
<dbReference type="PANTHER" id="PTHR44969:SF1">
    <property type="entry name" value="CELL SURFACE A33 ANTIGEN"/>
    <property type="match status" value="1"/>
</dbReference>
<feature type="chain" id="PRO_5045080364" evidence="4">
    <location>
        <begin position="22"/>
        <end position="283"/>
    </location>
</feature>
<keyword evidence="3" id="KW-0812">Transmembrane</keyword>
<feature type="domain" description="Ig-like" evidence="5">
    <location>
        <begin position="142"/>
        <end position="220"/>
    </location>
</feature>
<evidence type="ECO:0000313" key="6">
    <source>
        <dbReference type="Proteomes" id="UP001652642"/>
    </source>
</evidence>
<dbReference type="PANTHER" id="PTHR44969">
    <property type="entry name" value="CELL SURFACE A33 ANTIGEN"/>
    <property type="match status" value="1"/>
</dbReference>
<feature type="region of interest" description="Disordered" evidence="2">
    <location>
        <begin position="230"/>
        <end position="283"/>
    </location>
</feature>
<dbReference type="Gene3D" id="2.60.40.10">
    <property type="entry name" value="Immunoglobulins"/>
    <property type="match status" value="2"/>
</dbReference>
<dbReference type="RefSeq" id="XP_072850091.1">
    <property type="nucleotide sequence ID" value="XM_072993990.1"/>
</dbReference>
<dbReference type="InterPro" id="IPR007110">
    <property type="entry name" value="Ig-like_dom"/>
</dbReference>
<organism evidence="6 7">
    <name type="scientific">Pogona vitticeps</name>
    <name type="common">central bearded dragon</name>
    <dbReference type="NCBI Taxonomy" id="103695"/>
    <lineage>
        <taxon>Eukaryota</taxon>
        <taxon>Metazoa</taxon>
        <taxon>Chordata</taxon>
        <taxon>Craniata</taxon>
        <taxon>Vertebrata</taxon>
        <taxon>Euteleostomi</taxon>
        <taxon>Lepidosauria</taxon>
        <taxon>Squamata</taxon>
        <taxon>Bifurcata</taxon>
        <taxon>Unidentata</taxon>
        <taxon>Episquamata</taxon>
        <taxon>Toxicofera</taxon>
        <taxon>Iguania</taxon>
        <taxon>Acrodonta</taxon>
        <taxon>Agamidae</taxon>
        <taxon>Amphibolurinae</taxon>
        <taxon>Pogona</taxon>
    </lineage>
</organism>
<name>A0ABM5FXG2_9SAUR</name>
<dbReference type="InterPro" id="IPR013783">
    <property type="entry name" value="Ig-like_fold"/>
</dbReference>
<reference evidence="7" key="1">
    <citation type="submission" date="2025-08" db="UniProtKB">
        <authorList>
            <consortium name="RefSeq"/>
        </authorList>
    </citation>
    <scope>IDENTIFICATION</scope>
</reference>
<dbReference type="PROSITE" id="PS50835">
    <property type="entry name" value="IG_LIKE"/>
    <property type="match status" value="2"/>
</dbReference>
<dbReference type="Proteomes" id="UP001652642">
    <property type="component" value="Chromosome 3"/>
</dbReference>
<dbReference type="Pfam" id="PF07686">
    <property type="entry name" value="V-set"/>
    <property type="match status" value="1"/>
</dbReference>
<feature type="signal peptide" evidence="4">
    <location>
        <begin position="1"/>
        <end position="21"/>
    </location>
</feature>
<feature type="compositionally biased region" description="Basic and acidic residues" evidence="2">
    <location>
        <begin position="240"/>
        <end position="252"/>
    </location>
</feature>
<dbReference type="InterPro" id="IPR036179">
    <property type="entry name" value="Ig-like_dom_sf"/>
</dbReference>
<feature type="transmembrane region" description="Helical" evidence="3">
    <location>
        <begin position="196"/>
        <end position="219"/>
    </location>
</feature>
<evidence type="ECO:0000259" key="5">
    <source>
        <dbReference type="PROSITE" id="PS50835"/>
    </source>
</evidence>
<evidence type="ECO:0000256" key="4">
    <source>
        <dbReference type="SAM" id="SignalP"/>
    </source>
</evidence>
<dbReference type="SMART" id="SM00406">
    <property type="entry name" value="IGv"/>
    <property type="match status" value="1"/>
</dbReference>